<evidence type="ECO:0000313" key="2">
    <source>
        <dbReference type="Proteomes" id="UP000031246"/>
    </source>
</evidence>
<evidence type="ECO:0000313" key="1">
    <source>
        <dbReference type="EMBL" id="KIA94280.1"/>
    </source>
</evidence>
<comment type="caution">
    <text evidence="1">The sequence shown here is derived from an EMBL/GenBank/DDBJ whole genome shotgun (WGS) entry which is preliminary data.</text>
</comment>
<keyword evidence="2" id="KW-1185">Reference proteome</keyword>
<dbReference type="EMBL" id="JSYN01000010">
    <property type="protein sequence ID" value="KIA94280.1"/>
    <property type="molecule type" value="Genomic_DNA"/>
</dbReference>
<dbReference type="RefSeq" id="WP_039475232.1">
    <property type="nucleotide sequence ID" value="NZ_JSYN01000010.1"/>
</dbReference>
<accession>A0A0C1DJV2</accession>
<sequence>MTTLTVNINDKKTEKAVKAVLDALGLNYSIDKPQTLEQYNADLDEGNAEIEKGNFISADQLKTEAGKW</sequence>
<dbReference type="OrthoDB" id="798395at2"/>
<reference evidence="1 2" key="1">
    <citation type="submission" date="2014-10" db="EMBL/GenBank/DDBJ databases">
        <title>Pedobacter Kyungheensis.</title>
        <authorList>
            <person name="Anderson B.M."/>
            <person name="Newman J.D."/>
        </authorList>
    </citation>
    <scope>NUCLEOTIDE SEQUENCE [LARGE SCALE GENOMIC DNA]</scope>
    <source>
        <strain evidence="1 2">KACC 16221</strain>
    </source>
</reference>
<proteinExistence type="predicted"/>
<organism evidence="1 2">
    <name type="scientific">Pedobacter kyungheensis</name>
    <dbReference type="NCBI Taxonomy" id="1069985"/>
    <lineage>
        <taxon>Bacteria</taxon>
        <taxon>Pseudomonadati</taxon>
        <taxon>Bacteroidota</taxon>
        <taxon>Sphingobacteriia</taxon>
        <taxon>Sphingobacteriales</taxon>
        <taxon>Sphingobacteriaceae</taxon>
        <taxon>Pedobacter</taxon>
    </lineage>
</organism>
<gene>
    <name evidence="1" type="ORF">OC25_10145</name>
</gene>
<name>A0A0C1DJV2_9SPHI</name>
<dbReference type="AlphaFoldDB" id="A0A0C1DJV2"/>
<protein>
    <submittedName>
        <fullName evidence="1">Uncharacterized protein</fullName>
    </submittedName>
</protein>
<dbReference type="Proteomes" id="UP000031246">
    <property type="component" value="Unassembled WGS sequence"/>
</dbReference>